<comment type="catalytic activity">
    <reaction evidence="6">
        <text>(6S)-NADPHX + ADP = AMP + phosphate + NADPH + H(+)</text>
        <dbReference type="Rhea" id="RHEA:32235"/>
        <dbReference type="ChEBI" id="CHEBI:15378"/>
        <dbReference type="ChEBI" id="CHEBI:43474"/>
        <dbReference type="ChEBI" id="CHEBI:57783"/>
        <dbReference type="ChEBI" id="CHEBI:64076"/>
        <dbReference type="ChEBI" id="CHEBI:456215"/>
        <dbReference type="ChEBI" id="CHEBI:456216"/>
        <dbReference type="EC" id="4.2.1.136"/>
    </reaction>
</comment>
<dbReference type="EC" id="4.2.1.136" evidence="6"/>
<dbReference type="AlphaFoldDB" id="A0A1D7QGU4"/>
<evidence type="ECO:0000259" key="7">
    <source>
        <dbReference type="PROSITE" id="PS51383"/>
    </source>
</evidence>
<dbReference type="GO" id="GO:0110051">
    <property type="term" value="P:metabolite repair"/>
    <property type="evidence" value="ECO:0007669"/>
    <property type="project" value="TreeGrafter"/>
</dbReference>
<keyword evidence="1 6" id="KW-0547">Nucleotide-binding</keyword>
<dbReference type="GO" id="GO:0052856">
    <property type="term" value="F:NAD(P)HX epimerase activity"/>
    <property type="evidence" value="ECO:0007669"/>
    <property type="project" value="TreeGrafter"/>
</dbReference>
<feature type="binding site" evidence="6">
    <location>
        <position position="250"/>
    </location>
    <ligand>
        <name>AMP</name>
        <dbReference type="ChEBI" id="CHEBI:456215"/>
    </ligand>
</feature>
<dbReference type="GO" id="GO:0005524">
    <property type="term" value="F:ATP binding"/>
    <property type="evidence" value="ECO:0007669"/>
    <property type="project" value="UniProtKB-KW"/>
</dbReference>
<proteinExistence type="inferred from homology"/>
<evidence type="ECO:0000313" key="8">
    <source>
        <dbReference type="EMBL" id="AOM77880.1"/>
    </source>
</evidence>
<evidence type="ECO:0000256" key="6">
    <source>
        <dbReference type="HAMAP-Rule" id="MF_01965"/>
    </source>
</evidence>
<dbReference type="HAMAP" id="MF_01965">
    <property type="entry name" value="NADHX_dehydratase"/>
    <property type="match status" value="1"/>
</dbReference>
<evidence type="ECO:0000313" key="9">
    <source>
        <dbReference type="Proteomes" id="UP000094313"/>
    </source>
</evidence>
<name>A0A1D7QGU4_9SPHI</name>
<dbReference type="Proteomes" id="UP000094313">
    <property type="component" value="Chromosome"/>
</dbReference>
<protein>
    <recommendedName>
        <fullName evidence="6">ADP-dependent (S)-NAD(P)H-hydrate dehydratase</fullName>
        <ecNumber evidence="6">4.2.1.136</ecNumber>
    </recommendedName>
    <alternativeName>
        <fullName evidence="6">ADP-dependent NAD(P)HX dehydratase</fullName>
    </alternativeName>
</protein>
<feature type="binding site" evidence="6">
    <location>
        <position position="76"/>
    </location>
    <ligand>
        <name>(6S)-NADPHX</name>
        <dbReference type="ChEBI" id="CHEBI:64076"/>
    </ligand>
</feature>
<dbReference type="PROSITE" id="PS51383">
    <property type="entry name" value="YJEF_C_3"/>
    <property type="match status" value="1"/>
</dbReference>
<dbReference type="PANTHER" id="PTHR12592:SF0">
    <property type="entry name" value="ATP-DEPENDENT (S)-NAD(P)H-HYDRATE DEHYDRATASE"/>
    <property type="match status" value="1"/>
</dbReference>
<dbReference type="Gene3D" id="3.40.1190.20">
    <property type="match status" value="1"/>
</dbReference>
<dbReference type="RefSeq" id="WP_069379568.1">
    <property type="nucleotide sequence ID" value="NZ_CP017141.1"/>
</dbReference>
<feature type="binding site" evidence="6">
    <location>
        <position position="251"/>
    </location>
    <ligand>
        <name>(6S)-NADPHX</name>
        <dbReference type="ChEBI" id="CHEBI:64076"/>
    </ligand>
</feature>
<keyword evidence="3 6" id="KW-0521">NADP</keyword>
<dbReference type="GO" id="GO:0052855">
    <property type="term" value="F:ADP-dependent NAD(P)H-hydrate dehydratase activity"/>
    <property type="evidence" value="ECO:0007669"/>
    <property type="project" value="UniProtKB-UniRule"/>
</dbReference>
<keyword evidence="2 6" id="KW-0067">ATP-binding</keyword>
<sequence>MSVFLNAFLPDTDPSSKLQVVDRGLSKQSAEASASPYKLIEEEDIRELVKPRMPFSHKGTYGHALIIAGEIRTMGAAMLAAKGCLYGGAGLTTVSIPETGLTALNSALPEVMFLERKQLIKMKSLKKYNAIAIGPGIGKLLDGMAVLEGFFALKRPVIADADALGLLGEHQDLLYHLPKDSILTPHVKEFDVLFGQHKNWWERLQTARMEAKKLGTVIVLKNQFTFIIDQQGDVMINQTGNPAMAQGGMGDVLTGLVAAYVAQGYSAKAAAILACYFHGKAGDELAKDNFSVTASQVAEEIPKTVKRFIDLRSGN</sequence>
<keyword evidence="4 6" id="KW-0520">NAD</keyword>
<dbReference type="EMBL" id="CP017141">
    <property type="protein sequence ID" value="AOM77880.1"/>
    <property type="molecule type" value="Genomic_DNA"/>
</dbReference>
<dbReference type="PANTHER" id="PTHR12592">
    <property type="entry name" value="ATP-DEPENDENT (S)-NAD(P)H-HYDRATE DEHYDRATASE FAMILY MEMBER"/>
    <property type="match status" value="1"/>
</dbReference>
<dbReference type="InterPro" id="IPR029056">
    <property type="entry name" value="Ribokinase-like"/>
</dbReference>
<accession>A0A1D7QGU4</accession>
<comment type="subunit">
    <text evidence="6">Homotetramer.</text>
</comment>
<reference evidence="8 9" key="1">
    <citation type="submission" date="2016-08" db="EMBL/GenBank/DDBJ databases">
        <authorList>
            <person name="Seilhamer J.J."/>
        </authorList>
    </citation>
    <scope>NUCLEOTIDE SEQUENCE [LARGE SCALE GENOMIC DNA]</scope>
    <source>
        <strain evidence="8 9">DX4</strain>
    </source>
</reference>
<dbReference type="KEGG" id="psty:BFS30_12270"/>
<dbReference type="InterPro" id="IPR000631">
    <property type="entry name" value="CARKD"/>
</dbReference>
<comment type="similarity">
    <text evidence="6">Belongs to the NnrD/CARKD family.</text>
</comment>
<dbReference type="OrthoDB" id="9806925at2"/>
<dbReference type="CDD" id="cd01171">
    <property type="entry name" value="YXKO-related"/>
    <property type="match status" value="1"/>
</dbReference>
<comment type="catalytic activity">
    <reaction evidence="6">
        <text>(6S)-NADHX + ADP = AMP + phosphate + NADH + H(+)</text>
        <dbReference type="Rhea" id="RHEA:32223"/>
        <dbReference type="ChEBI" id="CHEBI:15378"/>
        <dbReference type="ChEBI" id="CHEBI:43474"/>
        <dbReference type="ChEBI" id="CHEBI:57945"/>
        <dbReference type="ChEBI" id="CHEBI:64074"/>
        <dbReference type="ChEBI" id="CHEBI:456215"/>
        <dbReference type="ChEBI" id="CHEBI:456216"/>
        <dbReference type="EC" id="4.2.1.136"/>
    </reaction>
</comment>
<evidence type="ECO:0000256" key="5">
    <source>
        <dbReference type="ARBA" id="ARBA00023239"/>
    </source>
</evidence>
<evidence type="ECO:0000256" key="1">
    <source>
        <dbReference type="ARBA" id="ARBA00022741"/>
    </source>
</evidence>
<keyword evidence="5 6" id="KW-0456">Lyase</keyword>
<dbReference type="NCBIfam" id="TIGR00196">
    <property type="entry name" value="yjeF_cterm"/>
    <property type="match status" value="1"/>
</dbReference>
<feature type="domain" description="YjeF C-terminal" evidence="7">
    <location>
        <begin position="41"/>
        <end position="308"/>
    </location>
</feature>
<evidence type="ECO:0000256" key="3">
    <source>
        <dbReference type="ARBA" id="ARBA00022857"/>
    </source>
</evidence>
<feature type="binding site" evidence="6">
    <location>
        <begin position="221"/>
        <end position="225"/>
    </location>
    <ligand>
        <name>AMP</name>
        <dbReference type="ChEBI" id="CHEBI:456215"/>
    </ligand>
</feature>
<evidence type="ECO:0000256" key="4">
    <source>
        <dbReference type="ARBA" id="ARBA00023027"/>
    </source>
</evidence>
<dbReference type="PROSITE" id="PS01050">
    <property type="entry name" value="YJEF_C_2"/>
    <property type="match status" value="1"/>
</dbReference>
<comment type="cofactor">
    <cofactor evidence="6">
        <name>Mg(2+)</name>
        <dbReference type="ChEBI" id="CHEBI:18420"/>
    </cofactor>
</comment>
<feature type="binding site" evidence="6">
    <location>
        <position position="136"/>
    </location>
    <ligand>
        <name>(6S)-NADPHX</name>
        <dbReference type="ChEBI" id="CHEBI:64076"/>
    </ligand>
</feature>
<dbReference type="InterPro" id="IPR017953">
    <property type="entry name" value="Carbohydrate_kinase_pred_CS"/>
</dbReference>
<dbReference type="SUPFAM" id="SSF53613">
    <property type="entry name" value="Ribokinase-like"/>
    <property type="match status" value="1"/>
</dbReference>
<feature type="binding site" evidence="6">
    <location>
        <position position="186"/>
    </location>
    <ligand>
        <name>(6S)-NADPHX</name>
        <dbReference type="ChEBI" id="CHEBI:64076"/>
    </ligand>
</feature>
<comment type="function">
    <text evidence="6">Catalyzes the dehydration of the S-form of NAD(P)HX at the expense of ADP, which is converted to AMP. Together with NAD(P)HX epimerase, which catalyzes the epimerization of the S- and R-forms, the enzyme allows the repair of both epimers of NAD(P)HX, a damaged form of NAD(P)H that is a result of enzymatic or heat-dependent hydration.</text>
</comment>
<dbReference type="GO" id="GO:0046496">
    <property type="term" value="P:nicotinamide nucleotide metabolic process"/>
    <property type="evidence" value="ECO:0007669"/>
    <property type="project" value="UniProtKB-UniRule"/>
</dbReference>
<organism evidence="8 9">
    <name type="scientific">Pedobacter steynii</name>
    <dbReference type="NCBI Taxonomy" id="430522"/>
    <lineage>
        <taxon>Bacteria</taxon>
        <taxon>Pseudomonadati</taxon>
        <taxon>Bacteroidota</taxon>
        <taxon>Sphingobacteriia</taxon>
        <taxon>Sphingobacteriales</taxon>
        <taxon>Sphingobacteriaceae</taxon>
        <taxon>Pedobacter</taxon>
    </lineage>
</organism>
<gene>
    <name evidence="6" type="primary">nnrD</name>
    <name evidence="8" type="ORF">BFS30_12270</name>
</gene>
<evidence type="ECO:0000256" key="2">
    <source>
        <dbReference type="ARBA" id="ARBA00022840"/>
    </source>
</evidence>
<keyword evidence="9" id="KW-1185">Reference proteome</keyword>
<dbReference type="Pfam" id="PF01256">
    <property type="entry name" value="Carb_kinase"/>
    <property type="match status" value="1"/>
</dbReference>